<proteinExistence type="predicted"/>
<dbReference type="HOGENOM" id="CLU_079805_0_0_1"/>
<dbReference type="Proteomes" id="UP000005238">
    <property type="component" value="Unassembled WGS sequence"/>
</dbReference>
<dbReference type="PROSITE" id="PS00018">
    <property type="entry name" value="EF_HAND_1"/>
    <property type="match status" value="1"/>
</dbReference>
<reference evidence="4" key="1">
    <citation type="journal article" date="2006" name="Science">
        <title>Phytophthora genome sequences uncover evolutionary origins and mechanisms of pathogenesis.</title>
        <authorList>
            <person name="Tyler B.M."/>
            <person name="Tripathy S."/>
            <person name="Zhang X."/>
            <person name="Dehal P."/>
            <person name="Jiang R.H."/>
            <person name="Aerts A."/>
            <person name="Arredondo F.D."/>
            <person name="Baxter L."/>
            <person name="Bensasson D."/>
            <person name="Beynon J.L."/>
            <person name="Chapman J."/>
            <person name="Damasceno C.M."/>
            <person name="Dorrance A.E."/>
            <person name="Dou D."/>
            <person name="Dickerman A.W."/>
            <person name="Dubchak I.L."/>
            <person name="Garbelotto M."/>
            <person name="Gijzen M."/>
            <person name="Gordon S.G."/>
            <person name="Govers F."/>
            <person name="Grunwald N.J."/>
            <person name="Huang W."/>
            <person name="Ivors K.L."/>
            <person name="Jones R.W."/>
            <person name="Kamoun S."/>
            <person name="Krampis K."/>
            <person name="Lamour K.H."/>
            <person name="Lee M.K."/>
            <person name="McDonald W.H."/>
            <person name="Medina M."/>
            <person name="Meijer H.J."/>
            <person name="Nordberg E.K."/>
            <person name="Maclean D.J."/>
            <person name="Ospina-Giraldo M.D."/>
            <person name="Morris P.F."/>
            <person name="Phuntumart V."/>
            <person name="Putnam N.H."/>
            <person name="Rash S."/>
            <person name="Rose J.K."/>
            <person name="Sakihama Y."/>
            <person name="Salamov A.A."/>
            <person name="Savidor A."/>
            <person name="Scheuring C.F."/>
            <person name="Smith B.M."/>
            <person name="Sobral B.W."/>
            <person name="Terry A."/>
            <person name="Torto-Alalibo T.A."/>
            <person name="Win J."/>
            <person name="Xu Z."/>
            <person name="Zhang H."/>
            <person name="Grigoriev I.V."/>
            <person name="Rokhsar D.S."/>
            <person name="Boore J.L."/>
        </authorList>
    </citation>
    <scope>NUCLEOTIDE SEQUENCE [LARGE SCALE GENOMIC DNA]</scope>
    <source>
        <strain evidence="4">Pr102</strain>
    </source>
</reference>
<reference evidence="3" key="2">
    <citation type="submission" date="2015-06" db="UniProtKB">
        <authorList>
            <consortium name="EnsemblProtists"/>
        </authorList>
    </citation>
    <scope>IDENTIFICATION</scope>
    <source>
        <strain evidence="3">Pr102</strain>
    </source>
</reference>
<dbReference type="AlphaFoldDB" id="H3GM97"/>
<dbReference type="InterPro" id="IPR018247">
    <property type="entry name" value="EF_Hand_1_Ca_BS"/>
</dbReference>
<accession>H3GM97</accession>
<keyword evidence="4" id="KW-1185">Reference proteome</keyword>
<dbReference type="PROSITE" id="PS50222">
    <property type="entry name" value="EF_HAND_2"/>
    <property type="match status" value="1"/>
</dbReference>
<organism evidence="3 4">
    <name type="scientific">Phytophthora ramorum</name>
    <name type="common">Sudden oak death agent</name>
    <dbReference type="NCBI Taxonomy" id="164328"/>
    <lineage>
        <taxon>Eukaryota</taxon>
        <taxon>Sar</taxon>
        <taxon>Stramenopiles</taxon>
        <taxon>Oomycota</taxon>
        <taxon>Peronosporomycetes</taxon>
        <taxon>Peronosporales</taxon>
        <taxon>Peronosporaceae</taxon>
        <taxon>Phytophthora</taxon>
    </lineage>
</organism>
<dbReference type="VEuPathDB" id="FungiDB:KRP22_7802"/>
<protein>
    <recommendedName>
        <fullName evidence="2">EF-hand domain-containing protein</fullName>
    </recommendedName>
</protein>
<sequence>MGNALLVASVKDRQAVALADAILPFDNLRLREIEAFWRAFYDSATSFALSRSQLRSICCRAVATGVSSLQGSNSRIAEYADAAFELFADPFMQRRWQPGARGMHSQQFSASSDSLAAIDALEFLSAIAFIAAIPLDEKIDLLFDSWDMSEDGALDLDEFTISLKSTLSGLVKILQPVGPNLAVRAANSDTVVNEEEIVMLAESTFREITTCGVSLSKEKLPAQETATITSRRNVG</sequence>
<dbReference type="EnsemblProtists" id="Phyra77600">
    <property type="protein sequence ID" value="Phyra77600"/>
    <property type="gene ID" value="Phyra77600"/>
</dbReference>
<feature type="domain" description="EF-hand" evidence="2">
    <location>
        <begin position="134"/>
        <end position="169"/>
    </location>
</feature>
<dbReference type="SUPFAM" id="SSF47473">
    <property type="entry name" value="EF-hand"/>
    <property type="match status" value="1"/>
</dbReference>
<keyword evidence="1" id="KW-0106">Calcium</keyword>
<dbReference type="Gene3D" id="1.10.238.10">
    <property type="entry name" value="EF-hand"/>
    <property type="match status" value="1"/>
</dbReference>
<dbReference type="InParanoid" id="H3GM97"/>
<dbReference type="EMBL" id="DS566022">
    <property type="status" value="NOT_ANNOTATED_CDS"/>
    <property type="molecule type" value="Genomic_DNA"/>
</dbReference>
<dbReference type="STRING" id="164328.H3GM97"/>
<dbReference type="InterPro" id="IPR011992">
    <property type="entry name" value="EF-hand-dom_pair"/>
</dbReference>
<name>H3GM97_PHYRM</name>
<evidence type="ECO:0000313" key="3">
    <source>
        <dbReference type="EnsemblProtists" id="Phyra77600"/>
    </source>
</evidence>
<evidence type="ECO:0000259" key="2">
    <source>
        <dbReference type="PROSITE" id="PS50222"/>
    </source>
</evidence>
<dbReference type="InterPro" id="IPR002048">
    <property type="entry name" value="EF_hand_dom"/>
</dbReference>
<evidence type="ECO:0000256" key="1">
    <source>
        <dbReference type="ARBA" id="ARBA00022837"/>
    </source>
</evidence>
<dbReference type="VEuPathDB" id="FungiDB:KRP23_2342"/>
<dbReference type="GO" id="GO:0005509">
    <property type="term" value="F:calcium ion binding"/>
    <property type="evidence" value="ECO:0007669"/>
    <property type="project" value="InterPro"/>
</dbReference>
<dbReference type="eggNOG" id="ENOG502SN0P">
    <property type="taxonomic scope" value="Eukaryota"/>
</dbReference>
<evidence type="ECO:0000313" key="4">
    <source>
        <dbReference type="Proteomes" id="UP000005238"/>
    </source>
</evidence>